<dbReference type="EMBL" id="JBHTLJ010000002">
    <property type="protein sequence ID" value="MFD1162092.1"/>
    <property type="molecule type" value="Genomic_DNA"/>
</dbReference>
<dbReference type="InterPro" id="IPR013112">
    <property type="entry name" value="FAD-bd_8"/>
</dbReference>
<dbReference type="InterPro" id="IPR050415">
    <property type="entry name" value="MRET"/>
</dbReference>
<dbReference type="InterPro" id="IPR017938">
    <property type="entry name" value="Riboflavin_synthase-like_b-brl"/>
</dbReference>
<dbReference type="PRINTS" id="PR00410">
    <property type="entry name" value="PHEHYDRXLASE"/>
</dbReference>
<evidence type="ECO:0000313" key="2">
    <source>
        <dbReference type="EMBL" id="MFD1162092.1"/>
    </source>
</evidence>
<dbReference type="Pfam" id="PF08022">
    <property type="entry name" value="FAD_binding_8"/>
    <property type="match status" value="1"/>
</dbReference>
<name>A0ABW3RAS7_9FLAO</name>
<reference evidence="3" key="1">
    <citation type="journal article" date="2019" name="Int. J. Syst. Evol. Microbiol.">
        <title>The Global Catalogue of Microorganisms (GCM) 10K type strain sequencing project: providing services to taxonomists for standard genome sequencing and annotation.</title>
        <authorList>
            <consortium name="The Broad Institute Genomics Platform"/>
            <consortium name="The Broad Institute Genome Sequencing Center for Infectious Disease"/>
            <person name="Wu L."/>
            <person name="Ma J."/>
        </authorList>
    </citation>
    <scope>NUCLEOTIDE SEQUENCE [LARGE SCALE GENOMIC DNA]</scope>
    <source>
        <strain evidence="3">CCUG 63246</strain>
    </source>
</reference>
<sequence length="221" mass="25230">MNYLSTVLNKSWLAHNVIQLSIEKPEPFTYNLGQAVEISLPEGKNFLKAPFTLTSIYEKDKDLQFIIKIYQKHHGITAKLAQLKVNDSILISEAWDSFTYKGPGVFIAAGSGITPFIPILRLLKEQNNIEGHRLIFANRKAQDIILKKELKEILQNRFHNILSRDHLSHHAFGHIDYEFLEATISNTNQNFYLCGPISLLKSAKKDLVKLGVNQNLIQTIY</sequence>
<evidence type="ECO:0000313" key="3">
    <source>
        <dbReference type="Proteomes" id="UP001597163"/>
    </source>
</evidence>
<protein>
    <submittedName>
        <fullName evidence="2">Flavodoxin reductase</fullName>
    </submittedName>
</protein>
<dbReference type="Gene3D" id="2.40.30.10">
    <property type="entry name" value="Translation factors"/>
    <property type="match status" value="1"/>
</dbReference>
<dbReference type="Proteomes" id="UP001597163">
    <property type="component" value="Unassembled WGS sequence"/>
</dbReference>
<dbReference type="SUPFAM" id="SSF63380">
    <property type="entry name" value="Riboflavin synthase domain-like"/>
    <property type="match status" value="1"/>
</dbReference>
<dbReference type="PROSITE" id="PS51384">
    <property type="entry name" value="FAD_FR"/>
    <property type="match status" value="1"/>
</dbReference>
<dbReference type="SUPFAM" id="SSF52343">
    <property type="entry name" value="Ferredoxin reductase-like, C-terminal NADP-linked domain"/>
    <property type="match status" value="1"/>
</dbReference>
<dbReference type="InterPro" id="IPR001433">
    <property type="entry name" value="OxRdtase_FAD/NAD-bd"/>
</dbReference>
<dbReference type="Pfam" id="PF00175">
    <property type="entry name" value="NAD_binding_1"/>
    <property type="match status" value="1"/>
</dbReference>
<evidence type="ECO:0000259" key="1">
    <source>
        <dbReference type="PROSITE" id="PS51384"/>
    </source>
</evidence>
<accession>A0ABW3RAS7</accession>
<dbReference type="RefSeq" id="WP_311938029.1">
    <property type="nucleotide sequence ID" value="NZ_JAVSCK010000002.1"/>
</dbReference>
<proteinExistence type="predicted"/>
<dbReference type="InterPro" id="IPR039261">
    <property type="entry name" value="FNR_nucleotide-bd"/>
</dbReference>
<comment type="caution">
    <text evidence="2">The sequence shown here is derived from an EMBL/GenBank/DDBJ whole genome shotgun (WGS) entry which is preliminary data.</text>
</comment>
<gene>
    <name evidence="2" type="ORF">ACFQ2E_06670</name>
</gene>
<dbReference type="PANTHER" id="PTHR47354:SF5">
    <property type="entry name" value="PROTEIN RFBI"/>
    <property type="match status" value="1"/>
</dbReference>
<organism evidence="2 3">
    <name type="scientific">Hwangdonia seohaensis</name>
    <dbReference type="NCBI Taxonomy" id="1240727"/>
    <lineage>
        <taxon>Bacteria</taxon>
        <taxon>Pseudomonadati</taxon>
        <taxon>Bacteroidota</taxon>
        <taxon>Flavobacteriia</taxon>
        <taxon>Flavobacteriales</taxon>
        <taxon>Flavobacteriaceae</taxon>
        <taxon>Hwangdonia</taxon>
    </lineage>
</organism>
<dbReference type="InterPro" id="IPR017927">
    <property type="entry name" value="FAD-bd_FR_type"/>
</dbReference>
<feature type="domain" description="FAD-binding FR-type" evidence="1">
    <location>
        <begin position="1"/>
        <end position="101"/>
    </location>
</feature>
<keyword evidence="3" id="KW-1185">Reference proteome</keyword>
<dbReference type="Gene3D" id="3.40.50.80">
    <property type="entry name" value="Nucleotide-binding domain of ferredoxin-NADP reductase (FNR) module"/>
    <property type="match status" value="1"/>
</dbReference>
<dbReference type="PANTHER" id="PTHR47354">
    <property type="entry name" value="NADH OXIDOREDUCTASE HCR"/>
    <property type="match status" value="1"/>
</dbReference>